<proteinExistence type="predicted"/>
<comment type="caution">
    <text evidence="2">The sequence shown here is derived from an EMBL/GenBank/DDBJ whole genome shotgun (WGS) entry which is preliminary data.</text>
</comment>
<protein>
    <submittedName>
        <fullName evidence="2">Uncharacterized protein</fullName>
    </submittedName>
</protein>
<evidence type="ECO:0000256" key="1">
    <source>
        <dbReference type="SAM" id="MobiDB-lite"/>
    </source>
</evidence>
<dbReference type="AlphaFoldDB" id="A0A0F9HBX8"/>
<organism evidence="2">
    <name type="scientific">marine sediment metagenome</name>
    <dbReference type="NCBI Taxonomy" id="412755"/>
    <lineage>
        <taxon>unclassified sequences</taxon>
        <taxon>metagenomes</taxon>
        <taxon>ecological metagenomes</taxon>
    </lineage>
</organism>
<dbReference type="EMBL" id="LAZR01015512">
    <property type="protein sequence ID" value="KKM10231.1"/>
    <property type="molecule type" value="Genomic_DNA"/>
</dbReference>
<gene>
    <name evidence="2" type="ORF">LCGC14_1722050</name>
</gene>
<name>A0A0F9HBX8_9ZZZZ</name>
<accession>A0A0F9HBX8</accession>
<evidence type="ECO:0000313" key="2">
    <source>
        <dbReference type="EMBL" id="KKM10231.1"/>
    </source>
</evidence>
<feature type="region of interest" description="Disordered" evidence="1">
    <location>
        <begin position="93"/>
        <end position="115"/>
    </location>
</feature>
<sequence>MGAFRTDPSITARGIAPPFDPIAAMSRIANLRRLQQRGQINQQTLEDMERERARKQGIGQALGGGGTRADVLRRLQEGRLPIAAEKYEAESRKIERQAAGEERAEAGEERAARKSQLENAKSTYGLIGQLAGPLNALEEQGADIETMQVAYADSLGKLADAGIDTSKLPQEYKSGMAQQAMMEAVSVSKQIDQALRADELEERKRVKPTTKQRDFASFYKMYREANNLPDNPNVKMAAWNAWKKGGPTDPGGRGKALALRTMQKAEQRATHTYRIAKAKLEEEWTREGDQYFNRESGEPITNGDFQRLLLELKQNLDADVEDAREAYSAQVEALGYEPTEAAFKEKENKDPLGLFP</sequence>
<reference evidence="2" key="1">
    <citation type="journal article" date="2015" name="Nature">
        <title>Complex archaea that bridge the gap between prokaryotes and eukaryotes.</title>
        <authorList>
            <person name="Spang A."/>
            <person name="Saw J.H."/>
            <person name="Jorgensen S.L."/>
            <person name="Zaremba-Niedzwiedzka K."/>
            <person name="Martijn J."/>
            <person name="Lind A.E."/>
            <person name="van Eijk R."/>
            <person name="Schleper C."/>
            <person name="Guy L."/>
            <person name="Ettema T.J."/>
        </authorList>
    </citation>
    <scope>NUCLEOTIDE SEQUENCE</scope>
</reference>